<feature type="domain" description="Guanylate cyclase" evidence="2">
    <location>
        <begin position="79"/>
        <end position="135"/>
    </location>
</feature>
<dbReference type="InterPro" id="IPR001054">
    <property type="entry name" value="A/G_cyclase"/>
</dbReference>
<keyword evidence="4" id="KW-1185">Reference proteome</keyword>
<dbReference type="OrthoDB" id="194468at2759"/>
<evidence type="ECO:0000259" key="2">
    <source>
        <dbReference type="PROSITE" id="PS50125"/>
    </source>
</evidence>
<dbReference type="AlphaFoldDB" id="A0A812X6L3"/>
<sequence>MSVDDALPGQIVDETIMQNETLANVTLDKLDDSVKNWLNDQNTQTLNGALAFVPFILQQAFFEGNLDEKQIVIHKGSGGVVFSDASGFTALTEKLAKKSNGAELLSQCLTAFFTPLIDLINAYRGDTIKFSGDALTIYFPSVDDTKTSSFNGIVPPHGSFGLADLGPMATAVLRASACCIEIHKRLHMFETGVDDVRLCLHIGVGCGEISILQVGGIVPPETHIPRIEYLISGAPLEQISIAEPLAKNGETCLSPQAWELVKDCVIEGRPLEDRMDFHLLLRMDESKYTFPTIKYATQLYDTRMENCFKLDQLNITRRYIPSAVFKQIECGTLQYVNEMRNISVIFINGSGLDVMSSSGPAQAQELMSSVQKVCYAHEGTLNKFLIDDKGMLFLLVFGLPPLVHPDDPARAVLASMELVQVFKRMDLIGRFGVTTGRSYCGVCGSAKRMEYTVLGDCVNLSARLMANAPPLGVLTDEETSRHSTGEIVFKPLAPIKVKGKTNPISIFQPTPREASVAVGITGDRKIRFPWYDNLLDGSTLNSKDAMATAKAKVQSLCSIQKWPPNMKVAEMLGSPFSKALHAPDQVVGASTPTPRMKAPANSPFAEGGLVVIEGPTGLGKIELAEHIATHCALQFQTMPVFGTMGPRPGEPTRMAIELLRSTVAVYRTQNPATPADDVQALEKLLPAQHAGSLDSLRSLLTHRTLEDTAAVLEVALKVIISLLAGLKNKAGTLVVLQFEQGTSLFEKTAKDDLAIFWRFTSELSILIAKERSISGLVLVREAQHDQQCVKDAAAAGTLLTLKGLNEEHILEYMANYLGIPEEAVPPPLRRFVSQVTMGNPLYIRETLDQLGEENVLKVKPGASATLIGALEKIDISAWNHTAMVGGTVCNIESLDPIEMAALKMSTCFEGPFTLPDLAASNCSQWGGSTHFDLLRLFRATRKLVSRGFIDKVPPPTSTQSPRSSGSDNNFGDTEYFFMQSALIRTVGASMVLEAQRKSVKRNALIDRVLKQDLPERMTELAAKKSVQHIPWYYERALRRMLP</sequence>
<dbReference type="CDD" id="cd07302">
    <property type="entry name" value="CHD"/>
    <property type="match status" value="2"/>
</dbReference>
<proteinExistence type="predicted"/>
<feature type="region of interest" description="Disordered" evidence="1">
    <location>
        <begin position="948"/>
        <end position="968"/>
    </location>
</feature>
<organism evidence="3 4">
    <name type="scientific">Symbiodinium pilosum</name>
    <name type="common">Dinoflagellate</name>
    <dbReference type="NCBI Taxonomy" id="2952"/>
    <lineage>
        <taxon>Eukaryota</taxon>
        <taxon>Sar</taxon>
        <taxon>Alveolata</taxon>
        <taxon>Dinophyceae</taxon>
        <taxon>Suessiales</taxon>
        <taxon>Symbiodiniaceae</taxon>
        <taxon>Symbiodinium</taxon>
    </lineage>
</organism>
<dbReference type="PANTHER" id="PTHR47455:SF1">
    <property type="entry name" value="GUANYLATE CYCLASE DOMAIN-CONTAINING PROTEIN"/>
    <property type="match status" value="1"/>
</dbReference>
<feature type="domain" description="Guanylate cyclase" evidence="2">
    <location>
        <begin position="343"/>
        <end position="465"/>
    </location>
</feature>
<accession>A0A812X6L3</accession>
<dbReference type="Pfam" id="PF00211">
    <property type="entry name" value="Guanylate_cyc"/>
    <property type="match status" value="1"/>
</dbReference>
<feature type="compositionally biased region" description="Low complexity" evidence="1">
    <location>
        <begin position="957"/>
        <end position="966"/>
    </location>
</feature>
<dbReference type="SMART" id="SM00044">
    <property type="entry name" value="CYCc"/>
    <property type="match status" value="1"/>
</dbReference>
<name>A0A812X6L3_SYMPI</name>
<protein>
    <submittedName>
        <fullName evidence="3">ADCY10 protein</fullName>
    </submittedName>
</protein>
<dbReference type="PANTHER" id="PTHR47455">
    <property type="entry name" value="ADENYLYL CYCLASE BETA"/>
    <property type="match status" value="1"/>
</dbReference>
<dbReference type="EMBL" id="CAJNIZ010045671">
    <property type="protein sequence ID" value="CAE7726754.1"/>
    <property type="molecule type" value="Genomic_DNA"/>
</dbReference>
<comment type="caution">
    <text evidence="3">The sequence shown here is derived from an EMBL/GenBank/DDBJ whole genome shotgun (WGS) entry which is preliminary data.</text>
</comment>
<dbReference type="Proteomes" id="UP000649617">
    <property type="component" value="Unassembled WGS sequence"/>
</dbReference>
<dbReference type="GO" id="GO:0009190">
    <property type="term" value="P:cyclic nucleotide biosynthetic process"/>
    <property type="evidence" value="ECO:0007669"/>
    <property type="project" value="InterPro"/>
</dbReference>
<dbReference type="Gene3D" id="3.30.70.1230">
    <property type="entry name" value="Nucleotide cyclase"/>
    <property type="match status" value="2"/>
</dbReference>
<dbReference type="SUPFAM" id="SSF55073">
    <property type="entry name" value="Nucleotide cyclase"/>
    <property type="match status" value="2"/>
</dbReference>
<dbReference type="PROSITE" id="PS50125">
    <property type="entry name" value="GUANYLATE_CYCLASE_2"/>
    <property type="match status" value="2"/>
</dbReference>
<dbReference type="GO" id="GO:0035556">
    <property type="term" value="P:intracellular signal transduction"/>
    <property type="evidence" value="ECO:0007669"/>
    <property type="project" value="InterPro"/>
</dbReference>
<evidence type="ECO:0000313" key="3">
    <source>
        <dbReference type="EMBL" id="CAE7726754.1"/>
    </source>
</evidence>
<reference evidence="3" key="1">
    <citation type="submission" date="2021-02" db="EMBL/GenBank/DDBJ databases">
        <authorList>
            <person name="Dougan E. K."/>
            <person name="Rhodes N."/>
            <person name="Thang M."/>
            <person name="Chan C."/>
        </authorList>
    </citation>
    <scope>NUCLEOTIDE SEQUENCE</scope>
</reference>
<evidence type="ECO:0000313" key="4">
    <source>
        <dbReference type="Proteomes" id="UP000649617"/>
    </source>
</evidence>
<dbReference type="InterPro" id="IPR029787">
    <property type="entry name" value="Nucleotide_cyclase"/>
</dbReference>
<evidence type="ECO:0000256" key="1">
    <source>
        <dbReference type="SAM" id="MobiDB-lite"/>
    </source>
</evidence>
<gene>
    <name evidence="3" type="primary">ADCY10</name>
    <name evidence="3" type="ORF">SPIL2461_LOCUS20803</name>
</gene>